<evidence type="ECO:0000313" key="7">
    <source>
        <dbReference type="EMBL" id="SAK79876.1"/>
    </source>
</evidence>
<dbReference type="PANTHER" id="PTHR43557:SF2">
    <property type="entry name" value="RIESKE DOMAIN-CONTAINING PROTEIN-RELATED"/>
    <property type="match status" value="1"/>
</dbReference>
<dbReference type="OrthoDB" id="9769238at2"/>
<dbReference type="PRINTS" id="PR00411">
    <property type="entry name" value="PNDRDTASEI"/>
</dbReference>
<dbReference type="InterPro" id="IPR023753">
    <property type="entry name" value="FAD/NAD-binding_dom"/>
</dbReference>
<keyword evidence="2" id="KW-0285">Flavoprotein</keyword>
<organism evidence="7 8">
    <name type="scientific">Caballeronia ptereochthonis</name>
    <dbReference type="NCBI Taxonomy" id="1777144"/>
    <lineage>
        <taxon>Bacteria</taxon>
        <taxon>Pseudomonadati</taxon>
        <taxon>Pseudomonadota</taxon>
        <taxon>Betaproteobacteria</taxon>
        <taxon>Burkholderiales</taxon>
        <taxon>Burkholderiaceae</taxon>
        <taxon>Caballeronia</taxon>
    </lineage>
</organism>
<proteinExistence type="predicted"/>
<evidence type="ECO:0000256" key="1">
    <source>
        <dbReference type="ARBA" id="ARBA00001974"/>
    </source>
</evidence>
<dbReference type="SUPFAM" id="SSF51905">
    <property type="entry name" value="FAD/NAD(P)-binding domain"/>
    <property type="match status" value="1"/>
</dbReference>
<dbReference type="GO" id="GO:0016651">
    <property type="term" value="F:oxidoreductase activity, acting on NAD(P)H"/>
    <property type="evidence" value="ECO:0007669"/>
    <property type="project" value="TreeGrafter"/>
</dbReference>
<evidence type="ECO:0000313" key="8">
    <source>
        <dbReference type="Proteomes" id="UP000054978"/>
    </source>
</evidence>
<dbReference type="InterPro" id="IPR036188">
    <property type="entry name" value="FAD/NAD-bd_sf"/>
</dbReference>
<evidence type="ECO:0000259" key="6">
    <source>
        <dbReference type="Pfam" id="PF14759"/>
    </source>
</evidence>
<evidence type="ECO:0000259" key="5">
    <source>
        <dbReference type="Pfam" id="PF07992"/>
    </source>
</evidence>
<evidence type="ECO:0000256" key="4">
    <source>
        <dbReference type="ARBA" id="ARBA00023002"/>
    </source>
</evidence>
<dbReference type="Pfam" id="PF14759">
    <property type="entry name" value="Reductase_C"/>
    <property type="match status" value="1"/>
</dbReference>
<evidence type="ECO:0000256" key="2">
    <source>
        <dbReference type="ARBA" id="ARBA00022630"/>
    </source>
</evidence>
<dbReference type="GO" id="GO:0005737">
    <property type="term" value="C:cytoplasm"/>
    <property type="evidence" value="ECO:0007669"/>
    <property type="project" value="TreeGrafter"/>
</dbReference>
<dbReference type="AlphaFoldDB" id="A0A158CD90"/>
<feature type="domain" description="FAD/NAD(P)-binding" evidence="5">
    <location>
        <begin position="6"/>
        <end position="302"/>
    </location>
</feature>
<dbReference type="EMBL" id="FCOB02000020">
    <property type="protein sequence ID" value="SAK79876.1"/>
    <property type="molecule type" value="Genomic_DNA"/>
</dbReference>
<dbReference type="Pfam" id="PF07992">
    <property type="entry name" value="Pyr_redox_2"/>
    <property type="match status" value="1"/>
</dbReference>
<dbReference type="InterPro" id="IPR028202">
    <property type="entry name" value="Reductase_C"/>
</dbReference>
<accession>A0A158CD90</accession>
<comment type="caution">
    <text evidence="7">The sequence shown here is derived from an EMBL/GenBank/DDBJ whole genome shotgun (WGS) entry which is preliminary data.</text>
</comment>
<dbReference type="Gene3D" id="3.30.390.30">
    <property type="match status" value="1"/>
</dbReference>
<dbReference type="SUPFAM" id="SSF55424">
    <property type="entry name" value="FAD/NAD-linked reductases, dimerisation (C-terminal) domain"/>
    <property type="match status" value="1"/>
</dbReference>
<dbReference type="PANTHER" id="PTHR43557">
    <property type="entry name" value="APOPTOSIS-INDUCING FACTOR 1"/>
    <property type="match status" value="1"/>
</dbReference>
<dbReference type="PRINTS" id="PR00368">
    <property type="entry name" value="FADPNR"/>
</dbReference>
<sequence>MTERGVVIIGAGQAGYQLAASLREAGYTRRVVLIGEEPDLPYQRPPLSKAFQSGACEAEHLTFQPEAFYAKAAIELMPGVRVQRVEREARCIFTADGRRIDYDKLVFATGARNRTLTGTPDASGIFDLRTLHDARALRAALGRARGVVIIGAGFLGLEFAAVAAAQSVPVQVIEAGPAPMSRVVSAPVAQAFRAHHEALGTRFIFDASVRAIHAQDGRVSGVELADGKHIVADLVLISIGVVPNVELAREAGLPTANGIVVDDALATGDPHVFALGDCASFPSRFADGHCRIESVQNAVDQARFLAARLAGRDADPLRTFDAVPWFWSDQGGAKLQIAGLGMLRADEIVLRGDRPGMKFSAYGFARGRLIAVESVNRPVDHVAARRLIAAGAPVTPEHVGDAALDLRTLLEPVT</sequence>
<comment type="cofactor">
    <cofactor evidence="1">
        <name>FAD</name>
        <dbReference type="ChEBI" id="CHEBI:57692"/>
    </cofactor>
</comment>
<dbReference type="Gene3D" id="3.50.50.60">
    <property type="entry name" value="FAD/NAD(P)-binding domain"/>
    <property type="match status" value="2"/>
</dbReference>
<dbReference type="Proteomes" id="UP000054978">
    <property type="component" value="Unassembled WGS sequence"/>
</dbReference>
<protein>
    <submittedName>
        <fullName evidence="7">FAD-dependent pyridine nucleotide-disulfide oxidoreductase</fullName>
    </submittedName>
</protein>
<reference evidence="7" key="1">
    <citation type="submission" date="2016-01" db="EMBL/GenBank/DDBJ databases">
        <authorList>
            <person name="Peeters C."/>
        </authorList>
    </citation>
    <scope>NUCLEOTIDE SEQUENCE [LARGE SCALE GENOMIC DNA]</scope>
    <source>
        <strain evidence="7">LMG 29326</strain>
    </source>
</reference>
<keyword evidence="4" id="KW-0560">Oxidoreductase</keyword>
<dbReference type="InterPro" id="IPR050446">
    <property type="entry name" value="FAD-oxidoreductase/Apoptosis"/>
</dbReference>
<evidence type="ECO:0000256" key="3">
    <source>
        <dbReference type="ARBA" id="ARBA00022827"/>
    </source>
</evidence>
<dbReference type="InterPro" id="IPR016156">
    <property type="entry name" value="FAD/NAD-linked_Rdtase_dimer_sf"/>
</dbReference>
<keyword evidence="8" id="KW-1185">Reference proteome</keyword>
<feature type="domain" description="Reductase C-terminal" evidence="6">
    <location>
        <begin position="325"/>
        <end position="410"/>
    </location>
</feature>
<name>A0A158CD90_9BURK</name>
<keyword evidence="3" id="KW-0274">FAD</keyword>
<gene>
    <name evidence="7" type="ORF">AWB83_04192</name>
</gene>
<dbReference type="STRING" id="1777144.AWB83_04192"/>